<dbReference type="Pfam" id="PF00144">
    <property type="entry name" value="Beta-lactamase"/>
    <property type="match status" value="1"/>
</dbReference>
<protein>
    <submittedName>
        <fullName evidence="3">Beta-lactamase family protein</fullName>
    </submittedName>
</protein>
<dbReference type="SUPFAM" id="SSF56601">
    <property type="entry name" value="beta-lactamase/transpeptidase-like"/>
    <property type="match status" value="1"/>
</dbReference>
<evidence type="ECO:0000313" key="4">
    <source>
        <dbReference type="Proteomes" id="UP000676079"/>
    </source>
</evidence>
<dbReference type="InterPro" id="IPR012338">
    <property type="entry name" value="Beta-lactam/transpept-like"/>
</dbReference>
<dbReference type="PANTHER" id="PTHR46825:SF7">
    <property type="entry name" value="D-ALANYL-D-ALANINE CARBOXYPEPTIDASE"/>
    <property type="match status" value="1"/>
</dbReference>
<organism evidence="3 4">
    <name type="scientific">Nocardiopsis changdeensis</name>
    <dbReference type="NCBI Taxonomy" id="2831969"/>
    <lineage>
        <taxon>Bacteria</taxon>
        <taxon>Bacillati</taxon>
        <taxon>Actinomycetota</taxon>
        <taxon>Actinomycetes</taxon>
        <taxon>Streptosporangiales</taxon>
        <taxon>Nocardiopsidaceae</taxon>
        <taxon>Nocardiopsis</taxon>
    </lineage>
</organism>
<keyword evidence="4" id="KW-1185">Reference proteome</keyword>
<feature type="compositionally biased region" description="Pro residues" evidence="1">
    <location>
        <begin position="11"/>
        <end position="20"/>
    </location>
</feature>
<evidence type="ECO:0000259" key="2">
    <source>
        <dbReference type="Pfam" id="PF00144"/>
    </source>
</evidence>
<sequence>MTDTPTVHAEPTPPNTPDPAGPDRPELRKAVEEVVARGFAGFQLRVHDEQGAWTGSAGVRELGGTEEPPTDGHFWIGSTTKTFVATLVLLLVADGLIGLDDPVADRLPAFGLDGRITVRMLLQHTSGLYNYTGELEPDGTMVLGIDAVGEVWARNRFRSYRPEELVWFSLERPARFEPGADWSYSNTNYTLAVLLIEEVTGRTYAEEMRRRILDPLGLSGTAVPGDSPDLPAPHAHGYLSYEADGERTTVDVTRQNLSLLVGAGDMYSTTRDLHLFFSALLGGGLLPEPLLEQMCDPHPKIGYGLGLFVQDLGPDRGTVLHHNGSPPGGYGALMVASPDGSTTLTASLTMGDADIDPAQVFPGVLDLLFTAVFPAGRA</sequence>
<evidence type="ECO:0000256" key="1">
    <source>
        <dbReference type="SAM" id="MobiDB-lite"/>
    </source>
</evidence>
<feature type="domain" description="Beta-lactamase-related" evidence="2">
    <location>
        <begin position="28"/>
        <end position="344"/>
    </location>
</feature>
<proteinExistence type="predicted"/>
<reference evidence="3 4" key="1">
    <citation type="submission" date="2021-05" db="EMBL/GenBank/DDBJ databases">
        <title>Direct Submission.</title>
        <authorList>
            <person name="Li K."/>
            <person name="Gao J."/>
        </authorList>
    </citation>
    <scope>NUCLEOTIDE SEQUENCE [LARGE SCALE GENOMIC DNA]</scope>
    <source>
        <strain evidence="3 4">Mg02</strain>
    </source>
</reference>
<dbReference type="EMBL" id="CP074133">
    <property type="protein sequence ID" value="QUX23446.1"/>
    <property type="molecule type" value="Genomic_DNA"/>
</dbReference>
<dbReference type="InterPro" id="IPR001466">
    <property type="entry name" value="Beta-lactam-related"/>
</dbReference>
<dbReference type="RefSeq" id="WP_220564669.1">
    <property type="nucleotide sequence ID" value="NZ_CP074133.1"/>
</dbReference>
<dbReference type="Proteomes" id="UP000676079">
    <property type="component" value="Chromosome"/>
</dbReference>
<feature type="region of interest" description="Disordered" evidence="1">
    <location>
        <begin position="1"/>
        <end position="26"/>
    </location>
</feature>
<name>A0ABX8BMQ6_9ACTN</name>
<dbReference type="PANTHER" id="PTHR46825">
    <property type="entry name" value="D-ALANYL-D-ALANINE-CARBOXYPEPTIDASE/ENDOPEPTIDASE AMPH"/>
    <property type="match status" value="1"/>
</dbReference>
<accession>A0ABX8BMQ6</accession>
<dbReference type="InterPro" id="IPR050491">
    <property type="entry name" value="AmpC-like"/>
</dbReference>
<evidence type="ECO:0000313" key="3">
    <source>
        <dbReference type="EMBL" id="QUX23446.1"/>
    </source>
</evidence>
<gene>
    <name evidence="3" type="ORF">KGD84_03430</name>
</gene>
<dbReference type="Gene3D" id="3.40.710.10">
    <property type="entry name" value="DD-peptidase/beta-lactamase superfamily"/>
    <property type="match status" value="1"/>
</dbReference>